<dbReference type="InterPro" id="IPR035965">
    <property type="entry name" value="PAS-like_dom_sf"/>
</dbReference>
<dbReference type="InterPro" id="IPR029787">
    <property type="entry name" value="Nucleotide_cyclase"/>
</dbReference>
<organism evidence="3 4">
    <name type="scientific">Candidatus Acidulodesulfobacterium ferriphilum</name>
    <dbReference type="NCBI Taxonomy" id="2597223"/>
    <lineage>
        <taxon>Bacteria</taxon>
        <taxon>Deltaproteobacteria</taxon>
        <taxon>Candidatus Acidulodesulfobacterales</taxon>
        <taxon>Candidatus Acidulodesulfobacterium</taxon>
    </lineage>
</organism>
<dbReference type="Gene3D" id="3.30.70.270">
    <property type="match status" value="1"/>
</dbReference>
<dbReference type="NCBIfam" id="TIGR00254">
    <property type="entry name" value="GGDEF"/>
    <property type="match status" value="1"/>
</dbReference>
<dbReference type="FunFam" id="3.30.70.270:FF:000001">
    <property type="entry name" value="Diguanylate cyclase domain protein"/>
    <property type="match status" value="1"/>
</dbReference>
<comment type="caution">
    <text evidence="3">The sequence shown here is derived from an EMBL/GenBank/DDBJ whole genome shotgun (WGS) entry which is preliminary data.</text>
</comment>
<dbReference type="PANTHER" id="PTHR46663:SF4">
    <property type="entry name" value="DIGUANYLATE CYCLASE DGCT-RELATED"/>
    <property type="match status" value="1"/>
</dbReference>
<dbReference type="Gene3D" id="3.30.450.40">
    <property type="match status" value="1"/>
</dbReference>
<name>A0A519BBY7_9DELT</name>
<evidence type="ECO:0000313" key="4">
    <source>
        <dbReference type="Proteomes" id="UP000320813"/>
    </source>
</evidence>
<proteinExistence type="predicted"/>
<dbReference type="Proteomes" id="UP000320813">
    <property type="component" value="Unassembled WGS sequence"/>
</dbReference>
<accession>A0A519BBY7</accession>
<dbReference type="SUPFAM" id="SSF55785">
    <property type="entry name" value="PYP-like sensor domain (PAS domain)"/>
    <property type="match status" value="1"/>
</dbReference>
<protein>
    <submittedName>
        <fullName evidence="3">Diguanylate cyclase</fullName>
    </submittedName>
</protein>
<dbReference type="InterPro" id="IPR052163">
    <property type="entry name" value="DGC-Regulatory_Protein"/>
</dbReference>
<dbReference type="PROSITE" id="PS50887">
    <property type="entry name" value="GGDEF"/>
    <property type="match status" value="1"/>
</dbReference>
<dbReference type="CDD" id="cd01949">
    <property type="entry name" value="GGDEF"/>
    <property type="match status" value="1"/>
</dbReference>
<feature type="domain" description="GGDEF" evidence="2">
    <location>
        <begin position="506"/>
        <end position="641"/>
    </location>
</feature>
<dbReference type="InterPro" id="IPR029016">
    <property type="entry name" value="GAF-like_dom_sf"/>
</dbReference>
<sequence length="667" mass="75739">MLNSSDSLLEILSSSMYFGYFVYGEGGRIIYINRHFAEILGYDAKELIGKNFIDFILNPEEKIQSYISRRLNGEEFTREDAYYIFKTKKNSLIPISVSTYTVFYENKPAGLAIGIDKAQEKLYERLFLFTSQINQIIVRVSDEGTLLRKICDIFVDIVGYDAAVVGCVDDFNLFKQKYAKAKTKEHEDGIMSLIIGVNPDTPYGKGSVARAYASKKISLVSGASKDSASRALHDYYERFNINSVCSIPILKNDKVEYIFLLMDSMQNVSSENKIDEIIELANLCAEEISSVIKTAINSGEISSSYIWDRNYIPVRDTNPQKYKTRFSSFVKNRIQPIEDKYLRMNPNFRFFVLTDNNGYVAAHNGINDQPLTGDYKKDLYGNRSMRIFDDPVGLAAAKNTDRFIIQTYERDTGEVMSDIGVPVFIDGKHWGGIRVGAGEERMNLLEEIQLDVAYALEKIESQRNMLIRQEKLRIAAFYDALTGLPNRRALTDELEKTIARAMRQNWQTAVGMIDLDGFKPVNDTYGHEAGDTVLQIIGKRLRDSLRKTDFIARIGGDEFAVIIEDCKNIKSLIPIFNKIEESVRVPVALSESKTVTIGLSMGVHICHIDNDVTADTLLRYADDALYQSKEHKADRKYFWTVNRPFKLKKKSLVGATNKLTDPVPFSF</sequence>
<evidence type="ECO:0000259" key="2">
    <source>
        <dbReference type="PROSITE" id="PS50887"/>
    </source>
</evidence>
<dbReference type="AlphaFoldDB" id="A0A519BBY7"/>
<dbReference type="Pfam" id="PF13426">
    <property type="entry name" value="PAS_9"/>
    <property type="match status" value="1"/>
</dbReference>
<dbReference type="InterPro" id="IPR000014">
    <property type="entry name" value="PAS"/>
</dbReference>
<feature type="domain" description="PAS" evidence="1">
    <location>
        <begin position="4"/>
        <end position="62"/>
    </location>
</feature>
<dbReference type="InterPro" id="IPR000160">
    <property type="entry name" value="GGDEF_dom"/>
</dbReference>
<dbReference type="PANTHER" id="PTHR46663">
    <property type="entry name" value="DIGUANYLATE CYCLASE DGCT-RELATED"/>
    <property type="match status" value="1"/>
</dbReference>
<dbReference type="SMART" id="SM00267">
    <property type="entry name" value="GGDEF"/>
    <property type="match status" value="1"/>
</dbReference>
<dbReference type="PROSITE" id="PS50112">
    <property type="entry name" value="PAS"/>
    <property type="match status" value="1"/>
</dbReference>
<dbReference type="EMBL" id="SGBD01000001">
    <property type="protein sequence ID" value="RZD14792.1"/>
    <property type="molecule type" value="Genomic_DNA"/>
</dbReference>
<gene>
    <name evidence="3" type="ORF">EVJ47_00455</name>
</gene>
<dbReference type="SUPFAM" id="SSF55073">
    <property type="entry name" value="Nucleotide cyclase"/>
    <property type="match status" value="1"/>
</dbReference>
<evidence type="ECO:0000259" key="1">
    <source>
        <dbReference type="PROSITE" id="PS50112"/>
    </source>
</evidence>
<dbReference type="Gene3D" id="3.30.450.20">
    <property type="entry name" value="PAS domain"/>
    <property type="match status" value="1"/>
</dbReference>
<dbReference type="CDD" id="cd00130">
    <property type="entry name" value="PAS"/>
    <property type="match status" value="1"/>
</dbReference>
<dbReference type="SMART" id="SM00091">
    <property type="entry name" value="PAS"/>
    <property type="match status" value="1"/>
</dbReference>
<evidence type="ECO:0000313" key="3">
    <source>
        <dbReference type="EMBL" id="RZD14792.1"/>
    </source>
</evidence>
<dbReference type="SUPFAM" id="SSF55781">
    <property type="entry name" value="GAF domain-like"/>
    <property type="match status" value="1"/>
</dbReference>
<dbReference type="Pfam" id="PF00990">
    <property type="entry name" value="GGDEF"/>
    <property type="match status" value="1"/>
</dbReference>
<dbReference type="NCBIfam" id="TIGR00229">
    <property type="entry name" value="sensory_box"/>
    <property type="match status" value="1"/>
</dbReference>
<reference evidence="3 4" key="1">
    <citation type="submission" date="2019-01" db="EMBL/GenBank/DDBJ databases">
        <title>Insights into ecological role of a new deltaproteobacterial order Candidatus Sinidesulfobacterales (Sva0485) by metagenomics and metatranscriptomics.</title>
        <authorList>
            <person name="Tan S."/>
            <person name="Liu J."/>
            <person name="Fang Y."/>
            <person name="Hedlund B.P."/>
            <person name="Lian Z.H."/>
            <person name="Huang L.Y."/>
            <person name="Li J.T."/>
            <person name="Huang L.N."/>
            <person name="Li W.J."/>
            <person name="Jiang H.C."/>
            <person name="Dong H.L."/>
            <person name="Shu W.S."/>
        </authorList>
    </citation>
    <scope>NUCLEOTIDE SEQUENCE [LARGE SCALE GENOMIC DNA]</scope>
    <source>
        <strain evidence="3">AP3</strain>
    </source>
</reference>
<dbReference type="InterPro" id="IPR043128">
    <property type="entry name" value="Rev_trsase/Diguanyl_cyclase"/>
</dbReference>